<dbReference type="Proteomes" id="UP000274429">
    <property type="component" value="Unassembled WGS sequence"/>
</dbReference>
<dbReference type="STRING" id="6205.A0A0R3WW87"/>
<protein>
    <submittedName>
        <fullName evidence="3">MOR2-PAG1_N domain-containing protein</fullName>
    </submittedName>
</protein>
<evidence type="ECO:0000313" key="1">
    <source>
        <dbReference type="EMBL" id="VDM26063.1"/>
    </source>
</evidence>
<reference evidence="3" key="1">
    <citation type="submission" date="2017-02" db="UniProtKB">
        <authorList>
            <consortium name="WormBaseParasite"/>
        </authorList>
    </citation>
    <scope>IDENTIFICATION</scope>
</reference>
<dbReference type="AlphaFoldDB" id="A0A0R3WW87"/>
<sequence length="181" mass="20017">MADPGYHSRTLLASFVYQPSAAQVLRVIQWLMEFSPRGLPHAPSAFIHACFVLFLVRHLNAHLPAAESAACEHPNVVGYTYSLLSLTWEPTATWQAYSHKDCLGVLIALHLSSPFFGPSASPLNECLEMLVNLVKFSLQPLLQGRDRDSGNTSQQTHLCYSGLTTETAGLYGRKVLEVFSR</sequence>
<proteinExistence type="predicted"/>
<keyword evidence="2" id="KW-1185">Reference proteome</keyword>
<gene>
    <name evidence="1" type="ORF">TTAC_LOCUS5011</name>
</gene>
<organism evidence="3">
    <name type="scientific">Hydatigena taeniaeformis</name>
    <name type="common">Feline tapeworm</name>
    <name type="synonym">Taenia taeniaeformis</name>
    <dbReference type="NCBI Taxonomy" id="6205"/>
    <lineage>
        <taxon>Eukaryota</taxon>
        <taxon>Metazoa</taxon>
        <taxon>Spiralia</taxon>
        <taxon>Lophotrochozoa</taxon>
        <taxon>Platyhelminthes</taxon>
        <taxon>Cestoda</taxon>
        <taxon>Eucestoda</taxon>
        <taxon>Cyclophyllidea</taxon>
        <taxon>Taeniidae</taxon>
        <taxon>Hydatigera</taxon>
    </lineage>
</organism>
<dbReference type="EMBL" id="UYWX01005945">
    <property type="protein sequence ID" value="VDM26063.1"/>
    <property type="molecule type" value="Genomic_DNA"/>
</dbReference>
<reference evidence="1 2" key="2">
    <citation type="submission" date="2018-11" db="EMBL/GenBank/DDBJ databases">
        <authorList>
            <consortium name="Pathogen Informatics"/>
        </authorList>
    </citation>
    <scope>NUCLEOTIDE SEQUENCE [LARGE SCALE GENOMIC DNA]</scope>
</reference>
<dbReference type="WBParaSite" id="TTAC_0000502701-mRNA-1">
    <property type="protein sequence ID" value="TTAC_0000502701-mRNA-1"/>
    <property type="gene ID" value="TTAC_0000502701"/>
</dbReference>
<name>A0A0R3WW87_HYDTA</name>
<evidence type="ECO:0000313" key="2">
    <source>
        <dbReference type="Proteomes" id="UP000274429"/>
    </source>
</evidence>
<evidence type="ECO:0000313" key="3">
    <source>
        <dbReference type="WBParaSite" id="TTAC_0000502701-mRNA-1"/>
    </source>
</evidence>
<accession>A0A0R3WW87</accession>